<proteinExistence type="predicted"/>
<dbReference type="EMBL" id="OOIL02004257">
    <property type="protein sequence ID" value="VFQ91017.1"/>
    <property type="molecule type" value="Genomic_DNA"/>
</dbReference>
<sequence>MRESRERFLQVWSSSQFVRVGIARGTCWRSLRDTVSYRDREKLRAFFKLQEKKRREEGENRKSLFGGREEREIKEEIRQDQHHDSLTQFVPPKAFIKSSATGIAKSTHQVDWGRPSGFSAGLLGNGQAPGRPGLEFLGRWSLRRVTRLIQWRLYSSGGAAGLRIEFLVPNSQYG</sequence>
<evidence type="ECO:0000313" key="1">
    <source>
        <dbReference type="EMBL" id="VFQ91017.1"/>
    </source>
</evidence>
<keyword evidence="2" id="KW-1185">Reference proteome</keyword>
<organism evidence="1 2">
    <name type="scientific">Cuscuta campestris</name>
    <dbReference type="NCBI Taxonomy" id="132261"/>
    <lineage>
        <taxon>Eukaryota</taxon>
        <taxon>Viridiplantae</taxon>
        <taxon>Streptophyta</taxon>
        <taxon>Embryophyta</taxon>
        <taxon>Tracheophyta</taxon>
        <taxon>Spermatophyta</taxon>
        <taxon>Magnoliopsida</taxon>
        <taxon>eudicotyledons</taxon>
        <taxon>Gunneridae</taxon>
        <taxon>Pentapetalae</taxon>
        <taxon>asterids</taxon>
        <taxon>lamiids</taxon>
        <taxon>Solanales</taxon>
        <taxon>Convolvulaceae</taxon>
        <taxon>Cuscuteae</taxon>
        <taxon>Cuscuta</taxon>
        <taxon>Cuscuta subgen. Grammica</taxon>
        <taxon>Cuscuta sect. Cleistogrammica</taxon>
    </lineage>
</organism>
<name>A0A484MR83_9ASTE</name>
<dbReference type="AlphaFoldDB" id="A0A484MR83"/>
<protein>
    <submittedName>
        <fullName evidence="1">Uncharacterized protein</fullName>
    </submittedName>
</protein>
<dbReference type="Proteomes" id="UP000595140">
    <property type="component" value="Unassembled WGS sequence"/>
</dbReference>
<gene>
    <name evidence="1" type="ORF">CCAM_LOCUS32793</name>
</gene>
<accession>A0A484MR83</accession>
<reference evidence="1 2" key="1">
    <citation type="submission" date="2018-04" db="EMBL/GenBank/DDBJ databases">
        <authorList>
            <person name="Vogel A."/>
        </authorList>
    </citation>
    <scope>NUCLEOTIDE SEQUENCE [LARGE SCALE GENOMIC DNA]</scope>
</reference>
<evidence type="ECO:0000313" key="2">
    <source>
        <dbReference type="Proteomes" id="UP000595140"/>
    </source>
</evidence>